<accession>A0A075FM96</accession>
<feature type="domain" description="Peptidase M28" evidence="1">
    <location>
        <begin position="243"/>
        <end position="457"/>
    </location>
</feature>
<evidence type="ECO:0000313" key="2">
    <source>
        <dbReference type="EMBL" id="AIE92398.1"/>
    </source>
</evidence>
<dbReference type="InterPro" id="IPR007484">
    <property type="entry name" value="Peptidase_M28"/>
</dbReference>
<dbReference type="Pfam" id="PF04389">
    <property type="entry name" value="Peptidase_M28"/>
    <property type="match status" value="1"/>
</dbReference>
<keyword evidence="2" id="KW-0378">Hydrolase</keyword>
<dbReference type="GO" id="GO:0006508">
    <property type="term" value="P:proteolysis"/>
    <property type="evidence" value="ECO:0007669"/>
    <property type="project" value="InterPro"/>
</dbReference>
<keyword evidence="2" id="KW-0031">Aminopeptidase</keyword>
<dbReference type="GO" id="GO:0008235">
    <property type="term" value="F:metalloexopeptidase activity"/>
    <property type="evidence" value="ECO:0007669"/>
    <property type="project" value="InterPro"/>
</dbReference>
<organism evidence="2">
    <name type="scientific">uncultured marine group II/III euryarchaeote AD1000_22_E05</name>
    <dbReference type="NCBI Taxonomy" id="1457737"/>
    <lineage>
        <taxon>Archaea</taxon>
        <taxon>Methanobacteriati</taxon>
        <taxon>Methanobacteriota</taxon>
        <taxon>environmental samples</taxon>
    </lineage>
</organism>
<dbReference type="AlphaFoldDB" id="A0A075FM96"/>
<dbReference type="InterPro" id="IPR045175">
    <property type="entry name" value="M28_fam"/>
</dbReference>
<dbReference type="SUPFAM" id="SSF53187">
    <property type="entry name" value="Zn-dependent exopeptidases"/>
    <property type="match status" value="1"/>
</dbReference>
<dbReference type="GO" id="GO:0004177">
    <property type="term" value="F:aminopeptidase activity"/>
    <property type="evidence" value="ECO:0007669"/>
    <property type="project" value="UniProtKB-KW"/>
</dbReference>
<dbReference type="Gene3D" id="3.40.630.10">
    <property type="entry name" value="Zn peptidases"/>
    <property type="match status" value="1"/>
</dbReference>
<proteinExistence type="predicted"/>
<sequence length="498" mass="55436">MLIRIDDSGSCRMPCLVIIATNLTGCFSPEEDIELISVEELSISPEVLIGAHFQTVAVTASSPMSVHIPYLVIDEESGYVVNGTTLNFDETGTMSVEMLAPPNLNSTHFLLGKLGRDKWPLRETNQSWNEWFSSSEFQQSPYTYIEHPVVRENDSAYTVEDGALHSTGLIAGLNVFEWLELFVDPDSGYNERWGPFTLNDPTYMRAVNFMQGELQGMGYDAQVHRYWISDFSYAVNVCGYKEGTMFPDEWLVLGAHLDVAEVGSPPGGGTRIGAHDNGAGVALVLEAARGLAQFDHRRTIAVCFWSNEENGYDGVDSWIDNIPAGVTLSNYLNADAVGTNWPGYYTLVVDIISETDNQINEQWPMVRLTEWIGSNNNDIAEALRLGRELYNTEGYASMKDVDSSDQKRLSISVHESQRGRSDYERIADQLGVVSMDFGSLTGGSDCYHAMCDTLDTMVDMMVTDNGTGVQNLVESFDLISWWLFNLAMYLDETPIYNV</sequence>
<name>A0A075FM96_9EURY</name>
<dbReference type="PANTHER" id="PTHR12147:SF26">
    <property type="entry name" value="PEPTIDASE M28 DOMAIN-CONTAINING PROTEIN"/>
    <property type="match status" value="1"/>
</dbReference>
<reference evidence="2" key="1">
    <citation type="journal article" date="2014" name="Genome Biol. Evol.">
        <title>Pangenome evidence for extensive interdomain horizontal transfer affecting lineage core and shell genes in uncultured planktonic thaumarchaeota and euryarchaeota.</title>
        <authorList>
            <person name="Deschamps P."/>
            <person name="Zivanovic Y."/>
            <person name="Moreira D."/>
            <person name="Rodriguez-Valera F."/>
            <person name="Lopez-Garcia P."/>
        </authorList>
    </citation>
    <scope>NUCLEOTIDE SEQUENCE</scope>
</reference>
<evidence type="ECO:0000259" key="1">
    <source>
        <dbReference type="Pfam" id="PF04389"/>
    </source>
</evidence>
<dbReference type="PANTHER" id="PTHR12147">
    <property type="entry name" value="METALLOPEPTIDASE M28 FAMILY MEMBER"/>
    <property type="match status" value="1"/>
</dbReference>
<protein>
    <submittedName>
        <fullName evidence="2">Putative aminopeptidase</fullName>
    </submittedName>
</protein>
<keyword evidence="2" id="KW-0645">Protease</keyword>
<dbReference type="EMBL" id="KF900364">
    <property type="protein sequence ID" value="AIE92398.1"/>
    <property type="molecule type" value="Genomic_DNA"/>
</dbReference>